<dbReference type="Proteomes" id="UP000003419">
    <property type="component" value="Unassembled WGS sequence"/>
</dbReference>
<protein>
    <submittedName>
        <fullName evidence="1">Uncharacterized protein</fullName>
    </submittedName>
</protein>
<reference evidence="1 2" key="1">
    <citation type="submission" date="2009-01" db="EMBL/GenBank/DDBJ databases">
        <authorList>
            <person name="Qin X."/>
            <person name="Bachman B."/>
            <person name="Battles P."/>
            <person name="Bell A."/>
            <person name="Bess C."/>
            <person name="Bickham C."/>
            <person name="Chaboub L."/>
            <person name="Chen D."/>
            <person name="Coyle M."/>
            <person name="Deiros D.R."/>
            <person name="Dinh H."/>
            <person name="Forbes L."/>
            <person name="Fowler G."/>
            <person name="Francisco L."/>
            <person name="Fu Q."/>
            <person name="Gubbala S."/>
            <person name="Hale W."/>
            <person name="Han Y."/>
            <person name="Hemphill L."/>
            <person name="Highlander S.K."/>
            <person name="Hirani K."/>
            <person name="Hogues M."/>
            <person name="Jackson L."/>
            <person name="Jakkamsetti A."/>
            <person name="Javaid M."/>
            <person name="Jiang H."/>
            <person name="Korchina V."/>
            <person name="Kovar C."/>
            <person name="Lara F."/>
            <person name="Lee S."/>
            <person name="Mata R."/>
            <person name="Mathew T."/>
            <person name="Moen C."/>
            <person name="Morales K."/>
            <person name="Munidasa M."/>
            <person name="Nazareth L."/>
            <person name="Ngo R."/>
            <person name="Nguyen L."/>
            <person name="Okwuonu G."/>
            <person name="Ongeri F."/>
            <person name="Patil S."/>
            <person name="Petrosino J."/>
            <person name="Pham C."/>
            <person name="Pham P."/>
            <person name="Pu L.-L."/>
            <person name="Puazo M."/>
            <person name="Raj R."/>
            <person name="Reid J."/>
            <person name="Rouhana J."/>
            <person name="Saada N."/>
            <person name="Shang Y."/>
            <person name="Simmons D."/>
            <person name="Thornton R."/>
            <person name="Warren J."/>
            <person name="Weissenberger G."/>
            <person name="Zhang J."/>
            <person name="Zhang L."/>
            <person name="Zhou C."/>
            <person name="Zhu D."/>
            <person name="Muzny D."/>
            <person name="Worley K."/>
            <person name="Gibbs R."/>
        </authorList>
    </citation>
    <scope>NUCLEOTIDE SEQUENCE [LARGE SCALE GENOMIC DNA]</scope>
    <source>
        <strain evidence="1 2">CF48-3A</strain>
    </source>
</reference>
<gene>
    <name evidence="1" type="ORF">HMPREF0534_2113</name>
</gene>
<evidence type="ECO:0000313" key="2">
    <source>
        <dbReference type="Proteomes" id="UP000003419"/>
    </source>
</evidence>
<accession>A0A8D9VPJ7</accession>
<proteinExistence type="predicted"/>
<comment type="caution">
    <text evidence="1">The sequence shown here is derived from an EMBL/GenBank/DDBJ whole genome shotgun (WGS) entry which is preliminary data.</text>
</comment>
<sequence length="86" mass="9247">MAPVFKAKGKPVSKAKISSRPVVKMVKRIPLSSTFAAICLYGAWVGDDIEGGFEIKLGAMISCFSSIKSLLTEFLVISIGDLKLKI</sequence>
<organism evidence="1 2">
    <name type="scientific">Limosilactobacillus reuteri CF48-3A</name>
    <dbReference type="NCBI Taxonomy" id="525341"/>
    <lineage>
        <taxon>Bacteria</taxon>
        <taxon>Bacillati</taxon>
        <taxon>Bacillota</taxon>
        <taxon>Bacilli</taxon>
        <taxon>Lactobacillales</taxon>
        <taxon>Lactobacillaceae</taxon>
        <taxon>Limosilactobacillus</taxon>
    </lineage>
</organism>
<dbReference type="EMBL" id="ACHG01000237">
    <property type="protein sequence ID" value="EEI64559.1"/>
    <property type="molecule type" value="Genomic_DNA"/>
</dbReference>
<evidence type="ECO:0000313" key="1">
    <source>
        <dbReference type="EMBL" id="EEI64559.1"/>
    </source>
</evidence>
<name>A0A8D9VPJ7_LIMRT</name>
<dbReference type="AlphaFoldDB" id="A0A8D9VPJ7"/>